<evidence type="ECO:0000256" key="1">
    <source>
        <dbReference type="SAM" id="Coils"/>
    </source>
</evidence>
<dbReference type="InterPro" id="IPR028034">
    <property type="entry name" value="HU-CCDC81"/>
</dbReference>
<feature type="coiled-coil region" evidence="1">
    <location>
        <begin position="346"/>
        <end position="376"/>
    </location>
</feature>
<accession>A0A8C3S463</accession>
<feature type="domain" description="CCDC81 HU" evidence="2">
    <location>
        <begin position="52"/>
        <end position="96"/>
    </location>
</feature>
<dbReference type="Ensembl" id="ENSCSRT00000007439.1">
    <property type="protein sequence ID" value="ENSCSRP00000007206.1"/>
    <property type="gene ID" value="ENSCSRG00000005214.1"/>
</dbReference>
<proteinExistence type="predicted"/>
<dbReference type="InterPro" id="IPR026295">
    <property type="entry name" value="CCD81"/>
</dbReference>
<dbReference type="Ensembl" id="ENSCSRT00000000046.1">
    <property type="protein sequence ID" value="ENSCSRP00000000044.1"/>
    <property type="gene ID" value="ENSCSRG00000000031.1"/>
</dbReference>
<dbReference type="GO" id="GO:0005815">
    <property type="term" value="C:microtubule organizing center"/>
    <property type="evidence" value="ECO:0007669"/>
    <property type="project" value="TreeGrafter"/>
</dbReference>
<dbReference type="PANTHER" id="PTHR14362">
    <property type="entry name" value="COILED-COIL DOMAIN-CONTAINING PROTEIN 81"/>
    <property type="match status" value="1"/>
</dbReference>
<sequence>MCHRLLLPSLLSYSAQCSIVKLDLKPPHRSICKEQKCFPLLLEYLLLLIFQGVQIPGLGTFSFLRQKLDVGNNKFILIQRPVFLLSEKLAQIHGLKLAKIHTPGDIPIIQLNFIMLSLEGPFNREIVEGCVKETLLFFSRSIATKQNVEFTFKGIGVLVIRDNKVKMKFYKDFLQAMDGSGNLVKALSNVSLSFSLENLNYFASVSVNNTETDCGPNPIHAPGPRTPSPLCQDHGRAGQEMCYLCMQRAQRNIPVYFSEERRRKELDDDRILAQYQTMKDQEAIHRQQMKFLANREQNQKNAAFNLGVAEAMRNHKNEKSTEFHKSFVFAKRPPSPPPYPKQEEYSQDLLKQMEEKKEKETKLKQDKELMDRLEQVQLAEELAAQRAKYLKGKMEEMQCYKRALDTQIKLKPIQLPACEPDSADFIFGKSDMTNEKFAEKRHRAQEFYKHQLHAAAQQKRTAILNQLVEQRRDADMLQRAKREWIADRGAQFEKIFQMNLAMQDDWQKSAGMKRLREVEEKLFERAGDKLMLLDQCERYRRCFQCKRRTTNCGESNVWSESRYVPGSRLMV</sequence>
<protein>
    <recommendedName>
        <fullName evidence="6">Coiled-coil domain containing 81</fullName>
    </recommendedName>
</protein>
<keyword evidence="1" id="KW-0175">Coiled coil</keyword>
<dbReference type="Pfam" id="PF18289">
    <property type="entry name" value="HU-CCDC81_euk_2"/>
    <property type="match status" value="1"/>
</dbReference>
<dbReference type="Pfam" id="PF14908">
    <property type="entry name" value="HU-CCDC81_euk_1"/>
    <property type="match status" value="1"/>
</dbReference>
<evidence type="ECO:0000259" key="2">
    <source>
        <dbReference type="Pfam" id="PF14908"/>
    </source>
</evidence>
<evidence type="ECO:0000313" key="5">
    <source>
        <dbReference type="Proteomes" id="UP000694403"/>
    </source>
</evidence>
<name>A0A8C3S463_CHESE</name>
<reference evidence="4" key="1">
    <citation type="submission" date="2025-05" db="UniProtKB">
        <authorList>
            <consortium name="Ensembl"/>
        </authorList>
    </citation>
    <scope>IDENTIFICATION</scope>
</reference>
<evidence type="ECO:0000313" key="4">
    <source>
        <dbReference type="Ensembl" id="ENSCSRP00000007206.1"/>
    </source>
</evidence>
<feature type="domain" description="CCDC81 HU" evidence="3">
    <location>
        <begin position="107"/>
        <end position="181"/>
    </location>
</feature>
<keyword evidence="5" id="KW-1185">Reference proteome</keyword>
<dbReference type="InterPro" id="IPR040673">
    <property type="entry name" value="CCDC81_HU_dom_2"/>
</dbReference>
<dbReference type="PANTHER" id="PTHR14362:SF2">
    <property type="entry name" value="COILED-COIL DOMAIN-CONTAINING PROTEIN 81"/>
    <property type="match status" value="1"/>
</dbReference>
<evidence type="ECO:0000259" key="3">
    <source>
        <dbReference type="Pfam" id="PF18289"/>
    </source>
</evidence>
<evidence type="ECO:0008006" key="6">
    <source>
        <dbReference type="Google" id="ProtNLM"/>
    </source>
</evidence>
<organism evidence="4 5">
    <name type="scientific">Chelydra serpentina</name>
    <name type="common">Snapping turtle</name>
    <name type="synonym">Testudo serpentina</name>
    <dbReference type="NCBI Taxonomy" id="8475"/>
    <lineage>
        <taxon>Eukaryota</taxon>
        <taxon>Metazoa</taxon>
        <taxon>Chordata</taxon>
        <taxon>Craniata</taxon>
        <taxon>Vertebrata</taxon>
        <taxon>Euteleostomi</taxon>
        <taxon>Archelosauria</taxon>
        <taxon>Testudinata</taxon>
        <taxon>Testudines</taxon>
        <taxon>Cryptodira</taxon>
        <taxon>Durocryptodira</taxon>
        <taxon>Americhelydia</taxon>
        <taxon>Chelydroidea</taxon>
        <taxon>Chelydridae</taxon>
        <taxon>Chelydra</taxon>
    </lineage>
</organism>
<dbReference type="Proteomes" id="UP000694403">
    <property type="component" value="Unplaced"/>
</dbReference>
<dbReference type="AlphaFoldDB" id="A0A8C3S463"/>